<dbReference type="AlphaFoldDB" id="A0A0A9YNW6"/>
<evidence type="ECO:0000313" key="2">
    <source>
        <dbReference type="EMBL" id="JAG31200.1"/>
    </source>
</evidence>
<reference evidence="2" key="1">
    <citation type="journal article" date="2014" name="PLoS ONE">
        <title>Transcriptome-Based Identification of ABC Transporters in the Western Tarnished Plant Bug Lygus hesperus.</title>
        <authorList>
            <person name="Hull J.J."/>
            <person name="Chaney K."/>
            <person name="Geib S.M."/>
            <person name="Fabrick J.A."/>
            <person name="Brent C.S."/>
            <person name="Walsh D."/>
            <person name="Lavine L.C."/>
        </authorList>
    </citation>
    <scope>NUCLEOTIDE SEQUENCE</scope>
</reference>
<evidence type="ECO:0000256" key="1">
    <source>
        <dbReference type="SAM" id="MobiDB-lite"/>
    </source>
</evidence>
<gene>
    <name evidence="2" type="primary">trpC_3</name>
    <name evidence="2" type="ORF">CM83_103783</name>
</gene>
<proteinExistence type="predicted"/>
<dbReference type="EMBL" id="GBHO01012404">
    <property type="protein sequence ID" value="JAG31200.1"/>
    <property type="molecule type" value="Transcribed_RNA"/>
</dbReference>
<feature type="non-terminal residue" evidence="2">
    <location>
        <position position="113"/>
    </location>
</feature>
<sequence>GSRVRELLAKAWGPNHPLIDLHGKDYFAKGLPKEQARFILQARPTTLSEAIAKAVEYREVEFLLESGGRQGKPSAPTAPTHSTSTVTVSTLAVTAERSSQPEHSTYRQQAPPR</sequence>
<feature type="region of interest" description="Disordered" evidence="1">
    <location>
        <begin position="94"/>
        <end position="113"/>
    </location>
</feature>
<name>A0A0A9YNW6_LYGHE</name>
<feature type="compositionally biased region" description="Polar residues" evidence="1">
    <location>
        <begin position="96"/>
        <end position="113"/>
    </location>
</feature>
<reference evidence="2" key="2">
    <citation type="submission" date="2014-07" db="EMBL/GenBank/DDBJ databases">
        <authorList>
            <person name="Hull J."/>
        </authorList>
    </citation>
    <scope>NUCLEOTIDE SEQUENCE</scope>
</reference>
<feature type="region of interest" description="Disordered" evidence="1">
    <location>
        <begin position="67"/>
        <end position="86"/>
    </location>
</feature>
<protein>
    <submittedName>
        <fullName evidence="2">Indole-3-glycerol phosphate synthase</fullName>
    </submittedName>
</protein>
<organism evidence="2">
    <name type="scientific">Lygus hesperus</name>
    <name type="common">Western plant bug</name>
    <dbReference type="NCBI Taxonomy" id="30085"/>
    <lineage>
        <taxon>Eukaryota</taxon>
        <taxon>Metazoa</taxon>
        <taxon>Ecdysozoa</taxon>
        <taxon>Arthropoda</taxon>
        <taxon>Hexapoda</taxon>
        <taxon>Insecta</taxon>
        <taxon>Pterygota</taxon>
        <taxon>Neoptera</taxon>
        <taxon>Paraneoptera</taxon>
        <taxon>Hemiptera</taxon>
        <taxon>Heteroptera</taxon>
        <taxon>Panheteroptera</taxon>
        <taxon>Cimicomorpha</taxon>
        <taxon>Miridae</taxon>
        <taxon>Mirini</taxon>
        <taxon>Lygus</taxon>
    </lineage>
</organism>
<feature type="non-terminal residue" evidence="2">
    <location>
        <position position="1"/>
    </location>
</feature>
<accession>A0A0A9YNW6</accession>
<feature type="compositionally biased region" description="Low complexity" evidence="1">
    <location>
        <begin position="73"/>
        <end position="86"/>
    </location>
</feature>